<evidence type="ECO:0000259" key="4">
    <source>
        <dbReference type="SMART" id="SM00322"/>
    </source>
</evidence>
<evidence type="ECO:0000313" key="5">
    <source>
        <dbReference type="EMBL" id="PIA50288.1"/>
    </source>
</evidence>
<dbReference type="Pfam" id="PF00013">
    <property type="entry name" value="KH_1"/>
    <property type="match status" value="3"/>
</dbReference>
<reference evidence="5 6" key="1">
    <citation type="submission" date="2017-09" db="EMBL/GenBank/DDBJ databases">
        <title>WGS assembly of Aquilegia coerulea Goldsmith.</title>
        <authorList>
            <person name="Hodges S."/>
            <person name="Kramer E."/>
            <person name="Nordborg M."/>
            <person name="Tomkins J."/>
            <person name="Borevitz J."/>
            <person name="Derieg N."/>
            <person name="Yan J."/>
            <person name="Mihaltcheva S."/>
            <person name="Hayes R.D."/>
            <person name="Rokhsar D."/>
        </authorList>
    </citation>
    <scope>NUCLEOTIDE SEQUENCE [LARGE SCALE GENOMIC DNA]</scope>
    <source>
        <strain evidence="6">cv. Goldsmith</strain>
    </source>
</reference>
<feature type="compositionally biased region" description="Polar residues" evidence="3">
    <location>
        <begin position="65"/>
        <end position="80"/>
    </location>
</feature>
<evidence type="ECO:0000256" key="2">
    <source>
        <dbReference type="PROSITE-ProRule" id="PRU00117"/>
    </source>
</evidence>
<keyword evidence="2" id="KW-0694">RNA-binding</keyword>
<evidence type="ECO:0000313" key="6">
    <source>
        <dbReference type="Proteomes" id="UP000230069"/>
    </source>
</evidence>
<dbReference type="InterPro" id="IPR036612">
    <property type="entry name" value="KH_dom_type_1_sf"/>
</dbReference>
<name>A0A2G5E3C7_AQUCA</name>
<dbReference type="PANTHER" id="PTHR10288">
    <property type="entry name" value="KH DOMAIN CONTAINING RNA BINDING PROTEIN"/>
    <property type="match status" value="1"/>
</dbReference>
<feature type="region of interest" description="Disordered" evidence="3">
    <location>
        <begin position="1"/>
        <end position="30"/>
    </location>
</feature>
<feature type="domain" description="K Homology" evidence="4">
    <location>
        <begin position="290"/>
        <end position="360"/>
    </location>
</feature>
<feature type="region of interest" description="Disordered" evidence="3">
    <location>
        <begin position="63"/>
        <end position="83"/>
    </location>
</feature>
<dbReference type="SMART" id="SM00322">
    <property type="entry name" value="KH"/>
    <property type="match status" value="3"/>
</dbReference>
<sequence>KNKSLNSDKFLNKKNPKSSSSLVSSRQMSTDNVIPLSVAEEGNENGNGVVIAVEPERNAKRSYSGAFNQEGEQNNTNDSQSPKRRVIPHEVLFRLVVPSMHIGRVIGTKGSRIQKIREETRATIKIADAVNRVEDRVIIINSSGNEGEISDAERALLHIARVILTEDDVGFFMSNIGIQHVTQNMIQLLIAGSQAGCLIGKAGQNIVKLRNSSGAGICILPKNQLILCASAHESDRLLQISGGIPEILKALEEISCQIRENSPSKVISIRPAQNLSLNSLNPFLAQTSADFITSEMTVPETLVGGLIGKGGSNISRIRNESGATIKVSGGRGEQNLRHVYFGGSSQQVALARKFIDEYIYFSQSSQWQGS</sequence>
<proteinExistence type="predicted"/>
<feature type="domain" description="K Homology" evidence="4">
    <location>
        <begin position="89"/>
        <end position="161"/>
    </location>
</feature>
<feature type="non-terminal residue" evidence="5">
    <location>
        <position position="1"/>
    </location>
</feature>
<dbReference type="SUPFAM" id="SSF54791">
    <property type="entry name" value="Eukaryotic type KH-domain (KH-domain type I)"/>
    <property type="match status" value="3"/>
</dbReference>
<feature type="domain" description="K Homology" evidence="4">
    <location>
        <begin position="182"/>
        <end position="259"/>
    </location>
</feature>
<accession>A0A2G5E3C7</accession>
<evidence type="ECO:0000256" key="3">
    <source>
        <dbReference type="SAM" id="MobiDB-lite"/>
    </source>
</evidence>
<dbReference type="Gene3D" id="3.30.1370.10">
    <property type="entry name" value="K Homology domain, type 1"/>
    <property type="match status" value="3"/>
</dbReference>
<protein>
    <recommendedName>
        <fullName evidence="4">K Homology domain-containing protein</fullName>
    </recommendedName>
</protein>
<dbReference type="GO" id="GO:0003723">
    <property type="term" value="F:RNA binding"/>
    <property type="evidence" value="ECO:0007669"/>
    <property type="project" value="UniProtKB-UniRule"/>
</dbReference>
<evidence type="ECO:0000256" key="1">
    <source>
        <dbReference type="ARBA" id="ARBA00022737"/>
    </source>
</evidence>
<dbReference type="PROSITE" id="PS50084">
    <property type="entry name" value="KH_TYPE_1"/>
    <property type="match status" value="3"/>
</dbReference>
<dbReference type="InterPro" id="IPR004087">
    <property type="entry name" value="KH_dom"/>
</dbReference>
<dbReference type="Proteomes" id="UP000230069">
    <property type="component" value="Unassembled WGS sequence"/>
</dbReference>
<feature type="compositionally biased region" description="Low complexity" evidence="3">
    <location>
        <begin position="18"/>
        <end position="29"/>
    </location>
</feature>
<keyword evidence="1" id="KW-0677">Repeat</keyword>
<gene>
    <name evidence="5" type="ORF">AQUCO_01300791v1</name>
</gene>
<dbReference type="OrthoDB" id="442947at2759"/>
<keyword evidence="6" id="KW-1185">Reference proteome</keyword>
<organism evidence="5 6">
    <name type="scientific">Aquilegia coerulea</name>
    <name type="common">Rocky mountain columbine</name>
    <dbReference type="NCBI Taxonomy" id="218851"/>
    <lineage>
        <taxon>Eukaryota</taxon>
        <taxon>Viridiplantae</taxon>
        <taxon>Streptophyta</taxon>
        <taxon>Embryophyta</taxon>
        <taxon>Tracheophyta</taxon>
        <taxon>Spermatophyta</taxon>
        <taxon>Magnoliopsida</taxon>
        <taxon>Ranunculales</taxon>
        <taxon>Ranunculaceae</taxon>
        <taxon>Thalictroideae</taxon>
        <taxon>Aquilegia</taxon>
    </lineage>
</organism>
<dbReference type="InterPro" id="IPR004088">
    <property type="entry name" value="KH_dom_type_1"/>
</dbReference>
<dbReference type="EMBL" id="KZ305030">
    <property type="protein sequence ID" value="PIA50288.1"/>
    <property type="molecule type" value="Genomic_DNA"/>
</dbReference>
<dbReference type="CDD" id="cd00105">
    <property type="entry name" value="KH-I"/>
    <property type="match status" value="1"/>
</dbReference>
<dbReference type="AlphaFoldDB" id="A0A2G5E3C7"/>